<dbReference type="EMBL" id="VSSQ01009467">
    <property type="protein sequence ID" value="MPM41720.1"/>
    <property type="molecule type" value="Genomic_DNA"/>
</dbReference>
<evidence type="ECO:0000313" key="1">
    <source>
        <dbReference type="EMBL" id="MPM41720.1"/>
    </source>
</evidence>
<protein>
    <submittedName>
        <fullName evidence="1">Uncharacterized protein</fullName>
    </submittedName>
</protein>
<organism evidence="1">
    <name type="scientific">bioreactor metagenome</name>
    <dbReference type="NCBI Taxonomy" id="1076179"/>
    <lineage>
        <taxon>unclassified sequences</taxon>
        <taxon>metagenomes</taxon>
        <taxon>ecological metagenomes</taxon>
    </lineage>
</organism>
<accession>A0A644ZLF7</accession>
<gene>
    <name evidence="1" type="ORF">SDC9_88376</name>
</gene>
<name>A0A644ZLF7_9ZZZZ</name>
<proteinExistence type="predicted"/>
<sequence>MALTNGRKGDLELAVSLAYDEKQGSFETAAKAFKARIFRELHGTFGIDVIKTVALHLTRLPDSRRIGDSNDPINDTFVAGI</sequence>
<dbReference type="AlphaFoldDB" id="A0A644ZLF7"/>
<reference evidence="1" key="1">
    <citation type="submission" date="2019-08" db="EMBL/GenBank/DDBJ databases">
        <authorList>
            <person name="Kucharzyk K."/>
            <person name="Murdoch R.W."/>
            <person name="Higgins S."/>
            <person name="Loffler F."/>
        </authorList>
    </citation>
    <scope>NUCLEOTIDE SEQUENCE</scope>
</reference>
<comment type="caution">
    <text evidence="1">The sequence shown here is derived from an EMBL/GenBank/DDBJ whole genome shotgun (WGS) entry which is preliminary data.</text>
</comment>